<reference evidence="1" key="1">
    <citation type="journal article" date="2020" name="Nature">
        <title>Giant virus diversity and host interactions through global metagenomics.</title>
        <authorList>
            <person name="Schulz F."/>
            <person name="Roux S."/>
            <person name="Paez-Espino D."/>
            <person name="Jungbluth S."/>
            <person name="Walsh D.A."/>
            <person name="Denef V.J."/>
            <person name="McMahon K.D."/>
            <person name="Konstantinidis K.T."/>
            <person name="Eloe-Fadrosh E.A."/>
            <person name="Kyrpides N.C."/>
            <person name="Woyke T."/>
        </authorList>
    </citation>
    <scope>NUCLEOTIDE SEQUENCE</scope>
    <source>
        <strain evidence="1">GVMAG-M-3300027736-24</strain>
    </source>
</reference>
<proteinExistence type="predicted"/>
<protein>
    <submittedName>
        <fullName evidence="1">Uncharacterized protein</fullName>
    </submittedName>
</protein>
<organism evidence="1">
    <name type="scientific">viral metagenome</name>
    <dbReference type="NCBI Taxonomy" id="1070528"/>
    <lineage>
        <taxon>unclassified sequences</taxon>
        <taxon>metagenomes</taxon>
        <taxon>organismal metagenomes</taxon>
    </lineage>
</organism>
<accession>A0A6C0JJ36</accession>
<sequence length="186" mass="21754">MKFKDAQTYAIHKFDTDEFLNDIKEEDDTMLNHLPLLKKMNEKGFITHNSQAGSKTKGISVINNKPYLTEERAFIEGFMSYKQAVLFLKNMNLYTDKNAVNVYISDNPKFLNSELDVPLTITTQNNETKVETHMPLYLPINTINLFKKEHKINRNEDVLYVICWDPIWNRDASKKDGLFTDVFKHI</sequence>
<evidence type="ECO:0000313" key="1">
    <source>
        <dbReference type="EMBL" id="QHU05579.1"/>
    </source>
</evidence>
<name>A0A6C0JJ36_9ZZZZ</name>
<dbReference type="EMBL" id="MN740417">
    <property type="protein sequence ID" value="QHU05579.1"/>
    <property type="molecule type" value="Genomic_DNA"/>
</dbReference>
<dbReference type="AlphaFoldDB" id="A0A6C0JJ36"/>